<dbReference type="PANTHER" id="PTHR23324">
    <property type="entry name" value="SEC14 RELATED PROTEIN"/>
    <property type="match status" value="1"/>
</dbReference>
<dbReference type="SUPFAM" id="SSF46938">
    <property type="entry name" value="CRAL/TRIO N-terminal domain"/>
    <property type="match status" value="1"/>
</dbReference>
<dbReference type="PRINTS" id="PR00180">
    <property type="entry name" value="CRETINALDHBP"/>
</dbReference>
<organism evidence="2 3">
    <name type="scientific">Orchesella dallaii</name>
    <dbReference type="NCBI Taxonomy" id="48710"/>
    <lineage>
        <taxon>Eukaryota</taxon>
        <taxon>Metazoa</taxon>
        <taxon>Ecdysozoa</taxon>
        <taxon>Arthropoda</taxon>
        <taxon>Hexapoda</taxon>
        <taxon>Collembola</taxon>
        <taxon>Entomobryomorpha</taxon>
        <taxon>Entomobryoidea</taxon>
        <taxon>Orchesellidae</taxon>
        <taxon>Orchesellinae</taxon>
        <taxon>Orchesella</taxon>
    </lineage>
</organism>
<comment type="caution">
    <text evidence="2">The sequence shown here is derived from an EMBL/GenBank/DDBJ whole genome shotgun (WGS) entry which is preliminary data.</text>
</comment>
<sequence length="246" mass="28916">MGSITEEEGQKIIEFRSKVEDLLQDEYTKSDLYLIRWLRARDYKLEAAETMIRNHFKWRVEKKIDALLVGSPDNYFPKNFPHWLNGIDVKGRPVLCIPMADWDVRKVVEDDRVGEFEDYVNRMYERVMECIQKCNERRKPDEEPITQYTCIVNWDQYSVRQTSNMKAVQAMLGCASVYETHYPEILAQAFFINTNSVFQILFALMKPILAPKTLSKIECYGTNRSDWEPVVRAAVEEHQIPRQFGG</sequence>
<reference evidence="2 3" key="1">
    <citation type="submission" date="2024-08" db="EMBL/GenBank/DDBJ databases">
        <authorList>
            <person name="Cucini C."/>
            <person name="Frati F."/>
        </authorList>
    </citation>
    <scope>NUCLEOTIDE SEQUENCE [LARGE SCALE GENOMIC DNA]</scope>
</reference>
<dbReference type="InterPro" id="IPR001251">
    <property type="entry name" value="CRAL-TRIO_dom"/>
</dbReference>
<name>A0ABP1SAG4_9HEXA</name>
<dbReference type="Proteomes" id="UP001642540">
    <property type="component" value="Unassembled WGS sequence"/>
</dbReference>
<dbReference type="InterPro" id="IPR036273">
    <property type="entry name" value="CRAL/TRIO_N_dom_sf"/>
</dbReference>
<dbReference type="Pfam" id="PF00650">
    <property type="entry name" value="CRAL_TRIO"/>
    <property type="match status" value="1"/>
</dbReference>
<dbReference type="InterPro" id="IPR036865">
    <property type="entry name" value="CRAL-TRIO_dom_sf"/>
</dbReference>
<dbReference type="SMART" id="SM00516">
    <property type="entry name" value="SEC14"/>
    <property type="match status" value="1"/>
</dbReference>
<dbReference type="SUPFAM" id="SSF52087">
    <property type="entry name" value="CRAL/TRIO domain"/>
    <property type="match status" value="1"/>
</dbReference>
<feature type="domain" description="CRAL-TRIO" evidence="1">
    <location>
        <begin position="72"/>
        <end position="246"/>
    </location>
</feature>
<dbReference type="PROSITE" id="PS50191">
    <property type="entry name" value="CRAL_TRIO"/>
    <property type="match status" value="1"/>
</dbReference>
<dbReference type="InterPro" id="IPR011074">
    <property type="entry name" value="CRAL/TRIO_N_dom"/>
</dbReference>
<dbReference type="Gene3D" id="3.40.525.10">
    <property type="entry name" value="CRAL-TRIO lipid binding domain"/>
    <property type="match status" value="1"/>
</dbReference>
<dbReference type="SMART" id="SM01100">
    <property type="entry name" value="CRAL_TRIO_N"/>
    <property type="match status" value="1"/>
</dbReference>
<dbReference type="CDD" id="cd00170">
    <property type="entry name" value="SEC14"/>
    <property type="match status" value="1"/>
</dbReference>
<evidence type="ECO:0000313" key="3">
    <source>
        <dbReference type="Proteomes" id="UP001642540"/>
    </source>
</evidence>
<evidence type="ECO:0000313" key="2">
    <source>
        <dbReference type="EMBL" id="CAL8148342.1"/>
    </source>
</evidence>
<accession>A0ABP1SAG4</accession>
<proteinExistence type="predicted"/>
<dbReference type="EMBL" id="CAXLJM020000170">
    <property type="protein sequence ID" value="CAL8148342.1"/>
    <property type="molecule type" value="Genomic_DNA"/>
</dbReference>
<keyword evidence="3" id="KW-1185">Reference proteome</keyword>
<protein>
    <recommendedName>
        <fullName evidence="1">CRAL-TRIO domain-containing protein</fullName>
    </recommendedName>
</protein>
<gene>
    <name evidence="2" type="ORF">ODALV1_LOCUS31393</name>
</gene>
<dbReference type="PANTHER" id="PTHR23324:SF83">
    <property type="entry name" value="SEC14-LIKE PROTEIN 2"/>
    <property type="match status" value="1"/>
</dbReference>
<dbReference type="InterPro" id="IPR051064">
    <property type="entry name" value="SEC14/CRAL-TRIO_domain"/>
</dbReference>
<evidence type="ECO:0000259" key="1">
    <source>
        <dbReference type="PROSITE" id="PS50191"/>
    </source>
</evidence>